<dbReference type="InterPro" id="IPR010992">
    <property type="entry name" value="IHF-like_DNA-bd_dom_sf"/>
</dbReference>
<dbReference type="GO" id="GO:0006355">
    <property type="term" value="P:regulation of DNA-templated transcription"/>
    <property type="evidence" value="ECO:0007669"/>
    <property type="project" value="UniProtKB-UniRule"/>
</dbReference>
<dbReference type="PANTHER" id="PTHR33175">
    <property type="entry name" value="DNA-BINDING PROTEIN HU"/>
    <property type="match status" value="1"/>
</dbReference>
<dbReference type="HAMAP" id="MF_00381">
    <property type="entry name" value="IHF_beta"/>
    <property type="match status" value="1"/>
</dbReference>
<comment type="function">
    <text evidence="8 10">This protein is one of the two subunits of integration host factor, a specific DNA-binding protein that functions in genetic recombination as well as in transcriptional and translational control.</text>
</comment>
<gene>
    <name evidence="8" type="primary">ihfB</name>
    <name evidence="8" type="synonym">himD</name>
    <name evidence="11" type="ORF">J2S73_000622</name>
</gene>
<dbReference type="SUPFAM" id="SSF47729">
    <property type="entry name" value="IHF-like DNA-binding proteins"/>
    <property type="match status" value="1"/>
</dbReference>
<proteinExistence type="inferred from homology"/>
<evidence type="ECO:0000256" key="9">
    <source>
        <dbReference type="RuleBase" id="RU003939"/>
    </source>
</evidence>
<dbReference type="GO" id="GO:0030527">
    <property type="term" value="F:structural constituent of chromatin"/>
    <property type="evidence" value="ECO:0007669"/>
    <property type="project" value="InterPro"/>
</dbReference>
<dbReference type="FunFam" id="4.10.520.10:FF:000008">
    <property type="entry name" value="Integration host factor subunit beta"/>
    <property type="match status" value="1"/>
</dbReference>
<evidence type="ECO:0000256" key="1">
    <source>
        <dbReference type="ARBA" id="ARBA00010529"/>
    </source>
</evidence>
<keyword evidence="5 8" id="KW-0238">DNA-binding</keyword>
<reference evidence="11" key="1">
    <citation type="submission" date="2023-07" db="EMBL/GenBank/DDBJ databases">
        <title>Genomic Encyclopedia of Type Strains, Phase IV (KMG-IV): sequencing the most valuable type-strain genomes for metagenomic binning, comparative biology and taxonomic classification.</title>
        <authorList>
            <person name="Goeker M."/>
        </authorList>
    </citation>
    <scope>NUCLEOTIDE SEQUENCE</scope>
    <source>
        <strain evidence="11">DSM 21202</strain>
    </source>
</reference>
<dbReference type="InterPro" id="IPR020816">
    <property type="entry name" value="Histone-like_DNA-bd_CS"/>
</dbReference>
<dbReference type="NCBIfam" id="NF001222">
    <property type="entry name" value="PRK00199.1"/>
    <property type="match status" value="1"/>
</dbReference>
<dbReference type="EMBL" id="JAUSUL010000001">
    <property type="protein sequence ID" value="MDQ0314185.1"/>
    <property type="molecule type" value="Genomic_DNA"/>
</dbReference>
<protein>
    <recommendedName>
        <fullName evidence="2 8">Integration host factor subunit beta</fullName>
        <shortName evidence="8">IHF-beta</shortName>
    </recommendedName>
</protein>
<dbReference type="GO" id="GO:0005694">
    <property type="term" value="C:chromosome"/>
    <property type="evidence" value="ECO:0007669"/>
    <property type="project" value="InterPro"/>
</dbReference>
<dbReference type="NCBIfam" id="TIGR00988">
    <property type="entry name" value="hip"/>
    <property type="match status" value="1"/>
</dbReference>
<dbReference type="Proteomes" id="UP001229244">
    <property type="component" value="Unassembled WGS sequence"/>
</dbReference>
<dbReference type="PRINTS" id="PR01727">
    <property type="entry name" value="DNABINDINGHU"/>
</dbReference>
<organism evidence="11 12">
    <name type="scientific">Amorphus orientalis</name>
    <dbReference type="NCBI Taxonomy" id="649198"/>
    <lineage>
        <taxon>Bacteria</taxon>
        <taxon>Pseudomonadati</taxon>
        <taxon>Pseudomonadota</taxon>
        <taxon>Alphaproteobacteria</taxon>
        <taxon>Hyphomicrobiales</taxon>
        <taxon>Amorphaceae</taxon>
        <taxon>Amorphus</taxon>
    </lineage>
</organism>
<dbReference type="InterPro" id="IPR005685">
    <property type="entry name" value="IHF_beta"/>
</dbReference>
<name>A0AAE3VLY9_9HYPH</name>
<evidence type="ECO:0000256" key="2">
    <source>
        <dbReference type="ARBA" id="ARBA00018700"/>
    </source>
</evidence>
<keyword evidence="6 8" id="KW-0804">Transcription</keyword>
<dbReference type="GO" id="GO:0006417">
    <property type="term" value="P:regulation of translation"/>
    <property type="evidence" value="ECO:0007669"/>
    <property type="project" value="UniProtKB-UniRule"/>
</dbReference>
<comment type="subunit">
    <text evidence="8 10">Heterodimer of an alpha and a beta chain.</text>
</comment>
<evidence type="ECO:0000256" key="10">
    <source>
        <dbReference type="RuleBase" id="RU003941"/>
    </source>
</evidence>
<keyword evidence="4 8" id="KW-0805">Transcription regulation</keyword>
<dbReference type="GO" id="GO:0006310">
    <property type="term" value="P:DNA recombination"/>
    <property type="evidence" value="ECO:0007669"/>
    <property type="project" value="UniProtKB-UniRule"/>
</dbReference>
<dbReference type="RefSeq" id="WP_306883962.1">
    <property type="nucleotide sequence ID" value="NZ_JAUSUL010000001.1"/>
</dbReference>
<accession>A0AAE3VLY9</accession>
<evidence type="ECO:0000256" key="4">
    <source>
        <dbReference type="ARBA" id="ARBA00023015"/>
    </source>
</evidence>
<dbReference type="GO" id="GO:0005829">
    <property type="term" value="C:cytosol"/>
    <property type="evidence" value="ECO:0007669"/>
    <property type="project" value="TreeGrafter"/>
</dbReference>
<comment type="similarity">
    <text evidence="1 8 9">Belongs to the bacterial histone-like protein family.</text>
</comment>
<evidence type="ECO:0000313" key="11">
    <source>
        <dbReference type="EMBL" id="MDQ0314185.1"/>
    </source>
</evidence>
<dbReference type="Pfam" id="PF00216">
    <property type="entry name" value="Bac_DNA_binding"/>
    <property type="match status" value="1"/>
</dbReference>
<dbReference type="GO" id="GO:0003677">
    <property type="term" value="F:DNA binding"/>
    <property type="evidence" value="ECO:0007669"/>
    <property type="project" value="UniProtKB-UniRule"/>
</dbReference>
<keyword evidence="3 8" id="KW-0810">Translation regulation</keyword>
<dbReference type="CDD" id="cd13836">
    <property type="entry name" value="IHF_B"/>
    <property type="match status" value="1"/>
</dbReference>
<dbReference type="PROSITE" id="PS00045">
    <property type="entry name" value="HISTONE_LIKE"/>
    <property type="match status" value="1"/>
</dbReference>
<evidence type="ECO:0000256" key="7">
    <source>
        <dbReference type="ARBA" id="ARBA00023172"/>
    </source>
</evidence>
<keyword evidence="7 8" id="KW-0233">DNA recombination</keyword>
<sequence>MIKSELVQRIAQHNPHLYQRDVENIVNAILDEIADAMMRGDRVELRGFGAFSVKSRPPRTGRNPRTGAQVDVEGKHVPFFKTGKEMRERLNNGYAGSK</sequence>
<dbReference type="AlphaFoldDB" id="A0AAE3VLY9"/>
<evidence type="ECO:0000256" key="3">
    <source>
        <dbReference type="ARBA" id="ARBA00022845"/>
    </source>
</evidence>
<dbReference type="SMART" id="SM00411">
    <property type="entry name" value="BHL"/>
    <property type="match status" value="1"/>
</dbReference>
<comment type="caution">
    <text evidence="11">The sequence shown here is derived from an EMBL/GenBank/DDBJ whole genome shotgun (WGS) entry which is preliminary data.</text>
</comment>
<dbReference type="PANTHER" id="PTHR33175:SF5">
    <property type="entry name" value="INTEGRATION HOST FACTOR SUBUNIT BETA"/>
    <property type="match status" value="1"/>
</dbReference>
<dbReference type="Gene3D" id="4.10.520.10">
    <property type="entry name" value="IHF-like DNA-binding proteins"/>
    <property type="match status" value="1"/>
</dbReference>
<dbReference type="InterPro" id="IPR000119">
    <property type="entry name" value="Hist_DNA-bd"/>
</dbReference>
<evidence type="ECO:0000256" key="8">
    <source>
        <dbReference type="HAMAP-Rule" id="MF_00381"/>
    </source>
</evidence>
<evidence type="ECO:0000313" key="12">
    <source>
        <dbReference type="Proteomes" id="UP001229244"/>
    </source>
</evidence>
<evidence type="ECO:0000256" key="5">
    <source>
        <dbReference type="ARBA" id="ARBA00023125"/>
    </source>
</evidence>
<evidence type="ECO:0000256" key="6">
    <source>
        <dbReference type="ARBA" id="ARBA00023163"/>
    </source>
</evidence>
<keyword evidence="12" id="KW-1185">Reference proteome</keyword>